<dbReference type="EMBL" id="JADKFW010000005">
    <property type="protein sequence ID" value="MBK9717629.1"/>
    <property type="molecule type" value="Genomic_DNA"/>
</dbReference>
<evidence type="ECO:0000256" key="2">
    <source>
        <dbReference type="HAMAP-Rule" id="MF_00984"/>
    </source>
</evidence>
<dbReference type="Pfam" id="PF00436">
    <property type="entry name" value="SSB"/>
    <property type="match status" value="1"/>
</dbReference>
<dbReference type="AlphaFoldDB" id="A0A9D7S932"/>
<dbReference type="InterPro" id="IPR000424">
    <property type="entry name" value="Primosome_PriB/ssb"/>
</dbReference>
<dbReference type="NCBIfam" id="TIGR00621">
    <property type="entry name" value="ssb"/>
    <property type="match status" value="1"/>
</dbReference>
<name>A0A9D7S932_9BACT</name>
<evidence type="ECO:0000313" key="4">
    <source>
        <dbReference type="EMBL" id="MBK9717629.1"/>
    </source>
</evidence>
<protein>
    <recommendedName>
        <fullName evidence="2 3">Single-stranded DNA-binding protein</fullName>
        <shortName evidence="2">SSB</shortName>
    </recommendedName>
</protein>
<evidence type="ECO:0000313" key="5">
    <source>
        <dbReference type="Proteomes" id="UP000808349"/>
    </source>
</evidence>
<keyword evidence="1 2" id="KW-0238">DNA-binding</keyword>
<dbReference type="CDD" id="cd04496">
    <property type="entry name" value="SSB_OBF"/>
    <property type="match status" value="1"/>
</dbReference>
<dbReference type="InterPro" id="IPR012340">
    <property type="entry name" value="NA-bd_OB-fold"/>
</dbReference>
<dbReference type="HAMAP" id="MF_00984">
    <property type="entry name" value="SSB"/>
    <property type="match status" value="1"/>
</dbReference>
<dbReference type="PROSITE" id="PS50935">
    <property type="entry name" value="SSB"/>
    <property type="match status" value="1"/>
</dbReference>
<reference evidence="4 5" key="1">
    <citation type="submission" date="2020-10" db="EMBL/GenBank/DDBJ databases">
        <title>Connecting structure to function with the recovery of over 1000 high-quality activated sludge metagenome-assembled genomes encoding full-length rRNA genes using long-read sequencing.</title>
        <authorList>
            <person name="Singleton C.M."/>
            <person name="Petriglieri F."/>
            <person name="Kristensen J.M."/>
            <person name="Kirkegaard R.H."/>
            <person name="Michaelsen T.Y."/>
            <person name="Andersen M.H."/>
            <person name="Karst S.M."/>
            <person name="Dueholm M.S."/>
            <person name="Nielsen P.H."/>
            <person name="Albertsen M."/>
        </authorList>
    </citation>
    <scope>NUCLEOTIDE SEQUENCE [LARGE SCALE GENOMIC DNA]</scope>
    <source>
        <strain evidence="4">Ribe_18-Q3-R11-54_BAT3C.373</strain>
    </source>
</reference>
<dbReference type="SUPFAM" id="SSF50249">
    <property type="entry name" value="Nucleic acid-binding proteins"/>
    <property type="match status" value="1"/>
</dbReference>
<comment type="caution">
    <text evidence="4">The sequence shown here is derived from an EMBL/GenBank/DDBJ whole genome shotgun (WGS) entry which is preliminary data.</text>
</comment>
<dbReference type="GO" id="GO:0009295">
    <property type="term" value="C:nucleoid"/>
    <property type="evidence" value="ECO:0007669"/>
    <property type="project" value="TreeGrafter"/>
</dbReference>
<dbReference type="GO" id="GO:0003697">
    <property type="term" value="F:single-stranded DNA binding"/>
    <property type="evidence" value="ECO:0007669"/>
    <property type="project" value="UniProtKB-UniRule"/>
</dbReference>
<comment type="subunit">
    <text evidence="2">Homotetramer.</text>
</comment>
<proteinExistence type="inferred from homology"/>
<gene>
    <name evidence="4" type="ORF">IPO85_08975</name>
</gene>
<dbReference type="GO" id="GO:0006260">
    <property type="term" value="P:DNA replication"/>
    <property type="evidence" value="ECO:0007669"/>
    <property type="project" value="InterPro"/>
</dbReference>
<comment type="caution">
    <text evidence="2">Lacks conserved residue(s) required for the propagation of feature annotation.</text>
</comment>
<dbReference type="Proteomes" id="UP000808349">
    <property type="component" value="Unassembled WGS sequence"/>
</dbReference>
<sequence length="112" mass="12545">MNSLRNSVQLIGHLGKDPEIITLEKGKKLARVSIATNESYTSSNGEKVKNTSWHNVVAWDNKAEFMDKFLKKGNEVALKGRLAHRSYEDKTGVTKYISEIIVNEIVKLGKDA</sequence>
<dbReference type="PANTHER" id="PTHR10302:SF0">
    <property type="entry name" value="SINGLE-STRANDED DNA-BINDING PROTEIN, MITOCHONDRIAL"/>
    <property type="match status" value="1"/>
</dbReference>
<dbReference type="Gene3D" id="2.40.50.140">
    <property type="entry name" value="Nucleic acid-binding proteins"/>
    <property type="match status" value="1"/>
</dbReference>
<accession>A0A9D7S932</accession>
<dbReference type="PIRSF" id="PIRSF002070">
    <property type="entry name" value="SSB"/>
    <property type="match status" value="1"/>
</dbReference>
<dbReference type="InterPro" id="IPR011344">
    <property type="entry name" value="ssDNA-bd"/>
</dbReference>
<dbReference type="PANTHER" id="PTHR10302">
    <property type="entry name" value="SINGLE-STRANDED DNA-BINDING PROTEIN"/>
    <property type="match status" value="1"/>
</dbReference>
<organism evidence="4 5">
    <name type="scientific">Candidatus Defluviibacterium haderslevense</name>
    <dbReference type="NCBI Taxonomy" id="2981993"/>
    <lineage>
        <taxon>Bacteria</taxon>
        <taxon>Pseudomonadati</taxon>
        <taxon>Bacteroidota</taxon>
        <taxon>Saprospiria</taxon>
        <taxon>Saprospirales</taxon>
        <taxon>Saprospiraceae</taxon>
        <taxon>Candidatus Defluviibacterium</taxon>
    </lineage>
</organism>
<evidence type="ECO:0000256" key="1">
    <source>
        <dbReference type="ARBA" id="ARBA00023125"/>
    </source>
</evidence>
<evidence type="ECO:0000256" key="3">
    <source>
        <dbReference type="PIRNR" id="PIRNR002070"/>
    </source>
</evidence>